<name>E7RUE1_9BURK</name>
<organism evidence="2 3">
    <name type="scientific">Lautropia mirabilis ATCC 51599</name>
    <dbReference type="NCBI Taxonomy" id="887898"/>
    <lineage>
        <taxon>Bacteria</taxon>
        <taxon>Pseudomonadati</taxon>
        <taxon>Pseudomonadota</taxon>
        <taxon>Betaproteobacteria</taxon>
        <taxon>Burkholderiales</taxon>
        <taxon>Burkholderiaceae</taxon>
        <taxon>Lautropia</taxon>
    </lineage>
</organism>
<dbReference type="PANTHER" id="PTHR30535:SF7">
    <property type="entry name" value="IRON(III) DICITRATE-BINDING PROTEIN"/>
    <property type="match status" value="1"/>
</dbReference>
<reference evidence="2 3" key="1">
    <citation type="submission" date="2010-12" db="EMBL/GenBank/DDBJ databases">
        <authorList>
            <person name="Muzny D."/>
            <person name="Qin X."/>
            <person name="Deng J."/>
            <person name="Jiang H."/>
            <person name="Liu Y."/>
            <person name="Qu J."/>
            <person name="Song X.-Z."/>
            <person name="Zhang L."/>
            <person name="Thornton R."/>
            <person name="Coyle M."/>
            <person name="Francisco L."/>
            <person name="Jackson L."/>
            <person name="Javaid M."/>
            <person name="Korchina V."/>
            <person name="Kovar C."/>
            <person name="Mata R."/>
            <person name="Mathew T."/>
            <person name="Ngo R."/>
            <person name="Nguyen L."/>
            <person name="Nguyen N."/>
            <person name="Okwuonu G."/>
            <person name="Ongeri F."/>
            <person name="Pham C."/>
            <person name="Simmons D."/>
            <person name="Wilczek-Boney K."/>
            <person name="Hale W."/>
            <person name="Jakkamsetti A."/>
            <person name="Pham P."/>
            <person name="Ruth R."/>
            <person name="San Lucas F."/>
            <person name="Warren J."/>
            <person name="Zhang J."/>
            <person name="Zhao Z."/>
            <person name="Zhou C."/>
            <person name="Zhu D."/>
            <person name="Lee S."/>
            <person name="Bess C."/>
            <person name="Blankenburg K."/>
            <person name="Forbes L."/>
            <person name="Fu Q."/>
            <person name="Gubbala S."/>
            <person name="Hirani K."/>
            <person name="Jayaseelan J.C."/>
            <person name="Lara F."/>
            <person name="Munidasa M."/>
            <person name="Palculict T."/>
            <person name="Patil S."/>
            <person name="Pu L.-L."/>
            <person name="Saada N."/>
            <person name="Tang L."/>
            <person name="Weissenberger G."/>
            <person name="Zhu Y."/>
            <person name="Hemphill L."/>
            <person name="Shang Y."/>
            <person name="Youmans B."/>
            <person name="Ayvaz T."/>
            <person name="Ross M."/>
            <person name="Santibanez J."/>
            <person name="Aqrawi P."/>
            <person name="Gross S."/>
            <person name="Joshi V."/>
            <person name="Fowler G."/>
            <person name="Nazareth L."/>
            <person name="Reid J."/>
            <person name="Worley K."/>
            <person name="Petrosino J."/>
            <person name="Highlander S."/>
            <person name="Gibbs R."/>
        </authorList>
    </citation>
    <scope>NUCLEOTIDE SEQUENCE [LARGE SCALE GENOMIC DNA]</scope>
    <source>
        <strain evidence="2 3">ATCC 51599</strain>
    </source>
</reference>
<accession>E7RUE1</accession>
<evidence type="ECO:0000313" key="2">
    <source>
        <dbReference type="EMBL" id="EFV95924.1"/>
    </source>
</evidence>
<dbReference type="EMBL" id="AEQP01000001">
    <property type="protein sequence ID" value="EFV95924.1"/>
    <property type="molecule type" value="Genomic_DNA"/>
</dbReference>
<evidence type="ECO:0000313" key="3">
    <source>
        <dbReference type="Proteomes" id="UP000011021"/>
    </source>
</evidence>
<dbReference type="STRING" id="887898.HMPREF0551_0107"/>
<dbReference type="SUPFAM" id="SSF53807">
    <property type="entry name" value="Helical backbone' metal receptor"/>
    <property type="match status" value="1"/>
</dbReference>
<feature type="domain" description="Fe/B12 periplasmic-binding" evidence="1">
    <location>
        <begin position="91"/>
        <end position="383"/>
    </location>
</feature>
<gene>
    <name evidence="2" type="ORF">HMPREF0551_0107</name>
</gene>
<sequence length="383" mass="41366">MPDTLARRMVVVTTACPSADTQKGSRTALPFDGHNRHDIEGARTMSTRHHIAAALLALGLGGLSLGAHATHYPLKVDNCGYTLEFSKAPGSVITVGQAGTEMLYALGLGSKVAGTSVWFNPVLPKFKDINAKVPRLADNDPSFEAVVEKRPGLVVSQFEWQIGKEGVVATREQFHDLKIPTYLMPSDCEGKDNLMGADGTRMKPYDIAALYKSISQLAEIFDVEANGQALVDDLKARQSVAVQKVKDSGIKDLSAAVWFSSADMDVDPYMAGQQGVAGYMLKELGLRNVVTSAEEWPTVGWETIAKANPTILVIARMDRRRFPADDYEKKLEFLKSDPVTKHMDAVKNGRIAIVDADALQASIRIADGMEAIADAVVKAGAAH</sequence>
<dbReference type="PANTHER" id="PTHR30535">
    <property type="entry name" value="VITAMIN B12-BINDING PROTEIN"/>
    <property type="match status" value="1"/>
</dbReference>
<dbReference type="InterPro" id="IPR050902">
    <property type="entry name" value="ABC_Transporter_SBP"/>
</dbReference>
<dbReference type="HOGENOM" id="CLU_038034_7_3_4"/>
<protein>
    <submittedName>
        <fullName evidence="2">Periplasmic binding protein</fullName>
    </submittedName>
</protein>
<dbReference type="InterPro" id="IPR002491">
    <property type="entry name" value="ABC_transptr_periplasmic_BD"/>
</dbReference>
<evidence type="ECO:0000259" key="1">
    <source>
        <dbReference type="PROSITE" id="PS50983"/>
    </source>
</evidence>
<comment type="caution">
    <text evidence="2">The sequence shown here is derived from an EMBL/GenBank/DDBJ whole genome shotgun (WGS) entry which is preliminary data.</text>
</comment>
<keyword evidence="3" id="KW-1185">Reference proteome</keyword>
<dbReference type="eggNOG" id="COG0614">
    <property type="taxonomic scope" value="Bacteria"/>
</dbReference>
<dbReference type="Pfam" id="PF01497">
    <property type="entry name" value="Peripla_BP_2"/>
    <property type="match status" value="1"/>
</dbReference>
<dbReference type="PROSITE" id="PS50983">
    <property type="entry name" value="FE_B12_PBP"/>
    <property type="match status" value="1"/>
</dbReference>
<proteinExistence type="predicted"/>
<dbReference type="Gene3D" id="3.40.50.1980">
    <property type="entry name" value="Nitrogenase molybdenum iron protein domain"/>
    <property type="match status" value="2"/>
</dbReference>
<dbReference type="AlphaFoldDB" id="E7RUE1"/>
<dbReference type="Proteomes" id="UP000011021">
    <property type="component" value="Unassembled WGS sequence"/>
</dbReference>